<sequence>MPHRSLNTSRLMKYFFPLLFLLVFPFMAIANDGVYWSSGGVIYPIQESRITLDKEILTFKVDEDLAHVNIEFTFINLDESPKTLLVGFQAPFPSGDVQFNIQEYNPIQNFTIMSQGAVLPYRLMIAECEDCVLQRVSDIKSSDLYSGVYVYLFEITFAPGVNKINHSYSFRASSSVYMEEMYDYILTTGSKWAGGKIRKLEMNFDLGDNQFFYVNDIFGENADWSIIGTGIVTDEKFGYDPPDTSKMVRILSGFLKISVHDFNPTKNIHFGIINRNSFISYPVYAEKIQSGEVITTSLFGDPSSYSKSELRIKRNTIYAQHGYVFSSPDLQEYFSQFGWYIPNPNLKMDDIQLTTWEREFIAEVQEMEER</sequence>
<keyword evidence="3" id="KW-1185">Reference proteome</keyword>
<dbReference type="EMBL" id="WBVQ01000001">
    <property type="protein sequence ID" value="KAB2817534.1"/>
    <property type="molecule type" value="Genomic_DNA"/>
</dbReference>
<evidence type="ECO:0000259" key="1">
    <source>
        <dbReference type="SMART" id="SM01324"/>
    </source>
</evidence>
<dbReference type="InterPro" id="IPR025582">
    <property type="entry name" value="YARHG_dom"/>
</dbReference>
<comment type="caution">
    <text evidence="2">The sequence shown here is derived from an EMBL/GenBank/DDBJ whole genome shotgun (WGS) entry which is preliminary data.</text>
</comment>
<reference evidence="2 3" key="1">
    <citation type="submission" date="2019-10" db="EMBL/GenBank/DDBJ databases">
        <title>Genome sequence of Phaeocystidibacter marisrubri JCM30614 (type strain).</title>
        <authorList>
            <person name="Bowman J.P."/>
        </authorList>
    </citation>
    <scope>NUCLEOTIDE SEQUENCE [LARGE SCALE GENOMIC DNA]</scope>
    <source>
        <strain evidence="2 3">JCM 30614</strain>
    </source>
</reference>
<dbReference type="Proteomes" id="UP000484164">
    <property type="component" value="Unassembled WGS sequence"/>
</dbReference>
<dbReference type="SMART" id="SM01324">
    <property type="entry name" value="YARHG"/>
    <property type="match status" value="1"/>
</dbReference>
<accession>A0A6L3ZI37</accession>
<organism evidence="2 3">
    <name type="scientific">Phaeocystidibacter marisrubri</name>
    <dbReference type="NCBI Taxonomy" id="1577780"/>
    <lineage>
        <taxon>Bacteria</taxon>
        <taxon>Pseudomonadati</taxon>
        <taxon>Bacteroidota</taxon>
        <taxon>Flavobacteriia</taxon>
        <taxon>Flavobacteriales</taxon>
        <taxon>Phaeocystidibacteraceae</taxon>
        <taxon>Phaeocystidibacter</taxon>
    </lineage>
</organism>
<dbReference type="Pfam" id="PF13308">
    <property type="entry name" value="YARHG"/>
    <property type="match status" value="1"/>
</dbReference>
<dbReference type="Gene3D" id="1.20.58.1690">
    <property type="match status" value="1"/>
</dbReference>
<name>A0A6L3ZI37_9FLAO</name>
<protein>
    <submittedName>
        <fullName evidence="2">YARHG domain-containing protein</fullName>
    </submittedName>
</protein>
<evidence type="ECO:0000313" key="2">
    <source>
        <dbReference type="EMBL" id="KAB2817534.1"/>
    </source>
</evidence>
<dbReference type="InterPro" id="IPR038434">
    <property type="entry name" value="YARHG_sf"/>
</dbReference>
<feature type="domain" description="YARHG" evidence="1">
    <location>
        <begin position="286"/>
        <end position="369"/>
    </location>
</feature>
<dbReference type="OrthoDB" id="8750305at2"/>
<dbReference type="Gene3D" id="2.60.40.3680">
    <property type="match status" value="1"/>
</dbReference>
<dbReference type="AlphaFoldDB" id="A0A6L3ZI37"/>
<evidence type="ECO:0000313" key="3">
    <source>
        <dbReference type="Proteomes" id="UP000484164"/>
    </source>
</evidence>
<proteinExistence type="predicted"/>
<gene>
    <name evidence="2" type="ORF">F8C82_03810</name>
</gene>